<dbReference type="PANTHER" id="PTHR30575">
    <property type="entry name" value="PEPTIDASE M20"/>
    <property type="match status" value="1"/>
</dbReference>
<sequence>MIKTLSDFLLRKEEHLNLVRRELHQIPEPGWCEYQTTAYIYNFMQDFPFDLFIGVEAVDSDARMGLPSEKENAHFFKLAEQAGVDPYLLDKTADGHTGLAAVLRTGRPGPDTVLRFDIDALPITEAEAEHKPYEEGFVSLHPGTMHACGHDGHAAIGLFTAAYLAQVKEQLTGTITILFQPAEEGSRGAEAMVKKGWLDHKDYFLSGHIGLHDLATGTIVSGTYQFLATTKINAAFEGISAHAGVNPSEGKNALLAAATAAVQLHTIAPGREGMTRLNVGTLHGGEGRNIIPSYASMMIETRGETNELNSYMEKEALRILNASAAMYDVTPVLETAGKGVTAESSTKIGEALKQKRGAYVENVLEPLPLGGSEDAAIMMNRVHEAGGEAAYFIYGTRLPYGHHHPQFDYDEKVLPAAVEALCMLLHDYHGEERI</sequence>
<organism evidence="3 4">
    <name type="scientific">Alkalicoccus halolimnae</name>
    <dbReference type="NCBI Taxonomy" id="1667239"/>
    <lineage>
        <taxon>Bacteria</taxon>
        <taxon>Bacillati</taxon>
        <taxon>Bacillota</taxon>
        <taxon>Bacilli</taxon>
        <taxon>Bacillales</taxon>
        <taxon>Bacillaceae</taxon>
        <taxon>Alkalicoccus</taxon>
    </lineage>
</organism>
<dbReference type="SUPFAM" id="SSF55031">
    <property type="entry name" value="Bacterial exopeptidase dimerisation domain"/>
    <property type="match status" value="1"/>
</dbReference>
<accession>A0A5C7FMD4</accession>
<dbReference type="GO" id="GO:0046657">
    <property type="term" value="P:folic acid catabolic process"/>
    <property type="evidence" value="ECO:0007669"/>
    <property type="project" value="TreeGrafter"/>
</dbReference>
<dbReference type="AlphaFoldDB" id="A0A5C7FMD4"/>
<feature type="domain" description="Peptidase M20 dimerisation" evidence="2">
    <location>
        <begin position="236"/>
        <end position="322"/>
    </location>
</feature>
<feature type="binding site" evidence="1">
    <location>
        <position position="403"/>
    </location>
    <ligand>
        <name>Mn(2+)</name>
        <dbReference type="ChEBI" id="CHEBI:29035"/>
        <label>2</label>
    </ligand>
</feature>
<dbReference type="EMBL" id="CP144914">
    <property type="protein sequence ID" value="WWD79105.1"/>
    <property type="molecule type" value="Genomic_DNA"/>
</dbReference>
<name>A0A5C7FMD4_9BACI</name>
<keyword evidence="1" id="KW-0464">Manganese</keyword>
<dbReference type="GO" id="GO:0005737">
    <property type="term" value="C:cytoplasm"/>
    <property type="evidence" value="ECO:0007669"/>
    <property type="project" value="TreeGrafter"/>
</dbReference>
<feature type="binding site" evidence="1">
    <location>
        <position position="148"/>
    </location>
    <ligand>
        <name>Mn(2+)</name>
        <dbReference type="ChEBI" id="CHEBI:29035"/>
        <label>2</label>
    </ligand>
</feature>
<evidence type="ECO:0000313" key="4">
    <source>
        <dbReference type="Proteomes" id="UP000321816"/>
    </source>
</evidence>
<reference evidence="3 4" key="1">
    <citation type="submission" date="2024-01" db="EMBL/GenBank/DDBJ databases">
        <title>Complete Genome Sequence of Alkalicoccus halolimnae BZ-SZ-XJ29T, a Moderately Halophilic Bacterium Isolated from a Salt Lake.</title>
        <authorList>
            <person name="Zhao B."/>
        </authorList>
    </citation>
    <scope>NUCLEOTIDE SEQUENCE [LARGE SCALE GENOMIC DNA]</scope>
    <source>
        <strain evidence="3 4">BZ-SZ-XJ29</strain>
    </source>
</reference>
<evidence type="ECO:0000259" key="2">
    <source>
        <dbReference type="Pfam" id="PF07687"/>
    </source>
</evidence>
<dbReference type="Gene3D" id="3.40.630.10">
    <property type="entry name" value="Zn peptidases"/>
    <property type="match status" value="2"/>
</dbReference>
<protein>
    <submittedName>
        <fullName evidence="3">Amidohydrolase</fullName>
    </submittedName>
</protein>
<dbReference type="InterPro" id="IPR036264">
    <property type="entry name" value="Bact_exopeptidase_dim_dom"/>
</dbReference>
<feature type="binding site" evidence="1">
    <location>
        <position position="184"/>
    </location>
    <ligand>
        <name>Mn(2+)</name>
        <dbReference type="ChEBI" id="CHEBI:29035"/>
        <label>2</label>
    </ligand>
</feature>
<evidence type="ECO:0000256" key="1">
    <source>
        <dbReference type="PIRSR" id="PIRSR005962-1"/>
    </source>
</evidence>
<dbReference type="PANTHER" id="PTHR30575:SF3">
    <property type="entry name" value="PEPTIDASE M20 DIMERISATION DOMAIN-CONTAINING PROTEIN"/>
    <property type="match status" value="1"/>
</dbReference>
<keyword evidence="1" id="KW-0479">Metal-binding</keyword>
<feature type="binding site" evidence="1">
    <location>
        <position position="150"/>
    </location>
    <ligand>
        <name>Mn(2+)</name>
        <dbReference type="ChEBI" id="CHEBI:29035"/>
        <label>2</label>
    </ligand>
</feature>
<dbReference type="OrthoDB" id="9776731at2"/>
<dbReference type="Proteomes" id="UP000321816">
    <property type="component" value="Chromosome"/>
</dbReference>
<dbReference type="InterPro" id="IPR002933">
    <property type="entry name" value="Peptidase_M20"/>
</dbReference>
<dbReference type="SUPFAM" id="SSF53187">
    <property type="entry name" value="Zn-dependent exopeptidases"/>
    <property type="match status" value="1"/>
</dbReference>
<dbReference type="KEGG" id="ahal:FTX54_011825"/>
<dbReference type="GO" id="GO:0046872">
    <property type="term" value="F:metal ion binding"/>
    <property type="evidence" value="ECO:0007669"/>
    <property type="project" value="UniProtKB-KW"/>
</dbReference>
<keyword evidence="4" id="KW-1185">Reference proteome</keyword>
<gene>
    <name evidence="3" type="ORF">FTX54_011825</name>
</gene>
<evidence type="ECO:0000313" key="3">
    <source>
        <dbReference type="EMBL" id="WWD79105.1"/>
    </source>
</evidence>
<dbReference type="PIRSF" id="PIRSF005962">
    <property type="entry name" value="Pept_M20D_amidohydro"/>
    <property type="match status" value="1"/>
</dbReference>
<dbReference type="InterPro" id="IPR017439">
    <property type="entry name" value="Amidohydrolase"/>
</dbReference>
<dbReference type="Pfam" id="PF07687">
    <property type="entry name" value="M20_dimer"/>
    <property type="match status" value="1"/>
</dbReference>
<comment type="cofactor">
    <cofactor evidence="1">
        <name>Mn(2+)</name>
        <dbReference type="ChEBI" id="CHEBI:29035"/>
    </cofactor>
    <text evidence="1">The Mn(2+) ion enhances activity.</text>
</comment>
<dbReference type="Pfam" id="PF01546">
    <property type="entry name" value="Peptidase_M20"/>
    <property type="match status" value="1"/>
</dbReference>
<feature type="binding site" evidence="1">
    <location>
        <position position="208"/>
    </location>
    <ligand>
        <name>Mn(2+)</name>
        <dbReference type="ChEBI" id="CHEBI:29035"/>
        <label>2</label>
    </ligand>
</feature>
<dbReference type="GO" id="GO:0016805">
    <property type="term" value="F:dipeptidase activity"/>
    <property type="evidence" value="ECO:0007669"/>
    <property type="project" value="TreeGrafter"/>
</dbReference>
<dbReference type="InterPro" id="IPR011650">
    <property type="entry name" value="Peptidase_M20_dimer"/>
</dbReference>
<dbReference type="GO" id="GO:0071713">
    <property type="term" value="F:para-aminobenzoyl-glutamate hydrolase activity"/>
    <property type="evidence" value="ECO:0007669"/>
    <property type="project" value="TreeGrafter"/>
</dbReference>
<dbReference type="InterPro" id="IPR052030">
    <property type="entry name" value="Peptidase_M20/M20A_hydrolases"/>
</dbReference>
<dbReference type="RefSeq" id="WP_147803585.1">
    <property type="nucleotide sequence ID" value="NZ_CP144914.1"/>
</dbReference>
<proteinExistence type="predicted"/>
<dbReference type="NCBIfam" id="TIGR01891">
    <property type="entry name" value="amidohydrolases"/>
    <property type="match status" value="1"/>
</dbReference>